<dbReference type="KEGG" id="nkf:Nkreftii_003933"/>
<organism evidence="2 3">
    <name type="scientific">Candidatus Nitrospira kreftii</name>
    <dbReference type="NCBI Taxonomy" id="2652173"/>
    <lineage>
        <taxon>Bacteria</taxon>
        <taxon>Pseudomonadati</taxon>
        <taxon>Nitrospirota</taxon>
        <taxon>Nitrospiria</taxon>
        <taxon>Nitrospirales</taxon>
        <taxon>Nitrospiraceae</taxon>
        <taxon>Nitrospira</taxon>
    </lineage>
</organism>
<dbReference type="AlphaFoldDB" id="A0A7S8FHX7"/>
<reference evidence="2 3" key="1">
    <citation type="journal article" date="2020" name="ISME J.">
        <title>Enrichment and physiological characterization of a novel comammox Nitrospira indicates ammonium inhibition of complete nitrification.</title>
        <authorList>
            <person name="Sakoula D."/>
            <person name="Koch H."/>
            <person name="Frank J."/>
            <person name="Jetten M.S.M."/>
            <person name="van Kessel M.A.H.J."/>
            <person name="Lucker S."/>
        </authorList>
    </citation>
    <scope>NUCLEOTIDE SEQUENCE [LARGE SCALE GENOMIC DNA]</scope>
    <source>
        <strain evidence="2">Comreactor17</strain>
    </source>
</reference>
<sequence length="120" mass="13646">MKTYAVRKKLRTPVQCQFCYFDAGTLVNGIVWDLSDTGWRATGQHPVAVGTKTTVYITLQNGNQSYNVLIDAAIVRWSDGREAGWEIVRIDEPNRDRLTDFVEHFKSPDLTSAGTDRTHW</sequence>
<dbReference type="Pfam" id="PF07238">
    <property type="entry name" value="PilZ"/>
    <property type="match status" value="1"/>
</dbReference>
<evidence type="ECO:0000313" key="2">
    <source>
        <dbReference type="EMBL" id="QPD06159.1"/>
    </source>
</evidence>
<protein>
    <recommendedName>
        <fullName evidence="1">PilZ domain-containing protein</fullName>
    </recommendedName>
</protein>
<evidence type="ECO:0000313" key="3">
    <source>
        <dbReference type="Proteomes" id="UP000593737"/>
    </source>
</evidence>
<dbReference type="InterPro" id="IPR009875">
    <property type="entry name" value="PilZ_domain"/>
</dbReference>
<feature type="domain" description="PilZ" evidence="1">
    <location>
        <begin position="7"/>
        <end position="103"/>
    </location>
</feature>
<dbReference type="Gene3D" id="2.40.10.220">
    <property type="entry name" value="predicted glycosyltransferase like domains"/>
    <property type="match status" value="1"/>
</dbReference>
<evidence type="ECO:0000259" key="1">
    <source>
        <dbReference type="Pfam" id="PF07238"/>
    </source>
</evidence>
<name>A0A7S8FHX7_9BACT</name>
<dbReference type="EMBL" id="CP047423">
    <property type="protein sequence ID" value="QPD06159.1"/>
    <property type="molecule type" value="Genomic_DNA"/>
</dbReference>
<proteinExistence type="predicted"/>
<dbReference type="Proteomes" id="UP000593737">
    <property type="component" value="Chromosome"/>
</dbReference>
<gene>
    <name evidence="2" type="ORF">Nkreftii_003933</name>
</gene>
<dbReference type="SUPFAM" id="SSF141371">
    <property type="entry name" value="PilZ domain-like"/>
    <property type="match status" value="1"/>
</dbReference>
<accession>A0A7S8FHX7</accession>
<dbReference type="GO" id="GO:0035438">
    <property type="term" value="F:cyclic-di-GMP binding"/>
    <property type="evidence" value="ECO:0007669"/>
    <property type="project" value="InterPro"/>
</dbReference>